<comment type="caution">
    <text evidence="3">The sequence shown here is derived from an EMBL/GenBank/DDBJ whole genome shotgun (WGS) entry which is preliminary data.</text>
</comment>
<feature type="coiled-coil region" evidence="1">
    <location>
        <begin position="171"/>
        <end position="213"/>
    </location>
</feature>
<protein>
    <submittedName>
        <fullName evidence="3">Uncharacterized protein</fullName>
    </submittedName>
</protein>
<feature type="coiled-coil region" evidence="1">
    <location>
        <begin position="539"/>
        <end position="619"/>
    </location>
</feature>
<dbReference type="STRING" id="2512241.A0A553HX23"/>
<feature type="region of interest" description="Disordered" evidence="2">
    <location>
        <begin position="128"/>
        <end position="167"/>
    </location>
</feature>
<evidence type="ECO:0000313" key="4">
    <source>
        <dbReference type="Proteomes" id="UP000319160"/>
    </source>
</evidence>
<keyword evidence="1" id="KW-0175">Coiled coil</keyword>
<dbReference type="OrthoDB" id="3532430at2759"/>
<dbReference type="PANTHER" id="PTHR23159">
    <property type="entry name" value="CENTROSOMAL PROTEIN 2"/>
    <property type="match status" value="1"/>
</dbReference>
<evidence type="ECO:0000256" key="2">
    <source>
        <dbReference type="SAM" id="MobiDB-lite"/>
    </source>
</evidence>
<feature type="region of interest" description="Disordered" evidence="2">
    <location>
        <begin position="698"/>
        <end position="767"/>
    </location>
</feature>
<dbReference type="EMBL" id="VFLP01000036">
    <property type="protein sequence ID" value="TRX92501.1"/>
    <property type="molecule type" value="Genomic_DNA"/>
</dbReference>
<accession>A0A553HX23</accession>
<dbReference type="AlphaFoldDB" id="A0A553HX23"/>
<feature type="compositionally biased region" description="Acidic residues" evidence="2">
    <location>
        <begin position="758"/>
        <end position="767"/>
    </location>
</feature>
<dbReference type="PANTHER" id="PTHR23159:SF60">
    <property type="entry name" value="SPINDLE ASSEMBLY ABNORMAL PROTEIN 4"/>
    <property type="match status" value="1"/>
</dbReference>
<feature type="region of interest" description="Disordered" evidence="2">
    <location>
        <begin position="18"/>
        <end position="97"/>
    </location>
</feature>
<proteinExistence type="predicted"/>
<organism evidence="3 4">
    <name type="scientific">Xylaria flabelliformis</name>
    <dbReference type="NCBI Taxonomy" id="2512241"/>
    <lineage>
        <taxon>Eukaryota</taxon>
        <taxon>Fungi</taxon>
        <taxon>Dikarya</taxon>
        <taxon>Ascomycota</taxon>
        <taxon>Pezizomycotina</taxon>
        <taxon>Sordariomycetes</taxon>
        <taxon>Xylariomycetidae</taxon>
        <taxon>Xylariales</taxon>
        <taxon>Xylariaceae</taxon>
        <taxon>Xylaria</taxon>
    </lineage>
</organism>
<evidence type="ECO:0000256" key="1">
    <source>
        <dbReference type="SAM" id="Coils"/>
    </source>
</evidence>
<sequence length="767" mass="84617">MASSEDLDLPIALRRATRQCAQSTRSRVVSAPIPASKPVIPKTPTKPRPKKRVRFSDPGPELSHYERASSLRSTGLTPMIKRSSLGGPSPKRRRGYAAACRPATINAVQHEDEGSPDDVDILSLPQVADGANHRSGRNRPEVEIGTPQQKNKKPRARKANSATTVKEEAEIQRLRAELADRDAEIERLHNETVIQDTGRVMELEQQIEALRAELARSQVPALIVEGEDEEDGNASDGDNEGDLPQSFYDWTLAARVPFPGSYLDVDDDPEDMAMADVACSTPSRRRKSADAALPRSVSASFPTPPCTSPTVPATPCSVRTMISPVTPRSHVGTQSMPDPEKEALEAELASLRLELTKLTASLDSHATLQNRLSKKLASASLPGLVAVGVEGNQSGLEENVNLVVQKLSERTTALVKLESSLNSLGFRGTGVSEIIGSITSGFREARLELEYLTPGEITLPLSCHGAQVLDLALTRLRDLARKVRENEEAIDEYHSIELSLRQQLIARVDAMEGLRAEQRKDATVLRERDAHIADLEIGLDRLKGAAEGYRRDIIELETLVQRLEDDGKATEATLQADIDSAKAQLSERESFIADLEEKLANTLKQVADLQTKLKELQICKDAETKMRNTFSGEALRLKDKRISDLRQEIHLVHEKLKSAHETSMQLRIENTGLRRRAERAEEQEKLAREAVDKMKAELEKVTTAVNAPRRTTRSSSRENPRLTTPEPKPGMFLSASLARSGSGKDRKRRRYDSGLGLLDEDEIEPMS</sequence>
<gene>
    <name evidence="3" type="ORF">FHL15_006668</name>
</gene>
<name>A0A553HX23_9PEZI</name>
<dbReference type="Proteomes" id="UP000319160">
    <property type="component" value="Unassembled WGS sequence"/>
</dbReference>
<feature type="region of interest" description="Disordered" evidence="2">
    <location>
        <begin position="279"/>
        <end position="312"/>
    </location>
</feature>
<keyword evidence="4" id="KW-1185">Reference proteome</keyword>
<evidence type="ECO:0000313" key="3">
    <source>
        <dbReference type="EMBL" id="TRX92501.1"/>
    </source>
</evidence>
<reference evidence="4" key="1">
    <citation type="submission" date="2019-06" db="EMBL/GenBank/DDBJ databases">
        <title>Draft genome sequence of the griseofulvin-producing fungus Xylaria cubensis strain G536.</title>
        <authorList>
            <person name="Mead M.E."/>
            <person name="Raja H.A."/>
            <person name="Steenwyk J.L."/>
            <person name="Knowles S.L."/>
            <person name="Oberlies N.H."/>
            <person name="Rokas A."/>
        </authorList>
    </citation>
    <scope>NUCLEOTIDE SEQUENCE [LARGE SCALE GENOMIC DNA]</scope>
    <source>
        <strain evidence="4">G536</strain>
    </source>
</reference>